<sequence length="321" mass="34729">MNISNPARYGLRAIALVYLFVLLVVPVGLIFWRAFEPGFGQFWDWITTPAAISALQLSLIIVAIVVPLNVVFGVITALALARGRFRGRGLMQAVVDLPFAVSPVVAGVALIALWGSHGWFGGVESLGFRVIFGLPGMVLATIFVTLPFVVREVEPVLHEIGTEQEEAAATLGASGWQTFWRITLPAIRWGLTYGIVLTVARSLGEYGAVTMVSSNMPGVSQTLTLLVHSRYTDDYNEYGAYAAATLLMLVAIAVLVAMTVIERRAQGRVADAATIVAPQALMPEGERLDGPRPEESEASNPPDRGMRRDRSAHERTAAEEK</sequence>
<feature type="transmembrane region" description="Helical" evidence="10">
    <location>
        <begin position="93"/>
        <end position="114"/>
    </location>
</feature>
<dbReference type="Pfam" id="PF00528">
    <property type="entry name" value="BPD_transp_1"/>
    <property type="match status" value="1"/>
</dbReference>
<evidence type="ECO:0000256" key="1">
    <source>
        <dbReference type="ARBA" id="ARBA00004141"/>
    </source>
</evidence>
<gene>
    <name evidence="12" type="primary">cysW</name>
    <name evidence="12" type="ORF">C6V83_13910</name>
</gene>
<dbReference type="NCBIfam" id="TIGR02140">
    <property type="entry name" value="permease_CysW"/>
    <property type="match status" value="1"/>
</dbReference>
<feature type="compositionally biased region" description="Basic and acidic residues" evidence="9">
    <location>
        <begin position="304"/>
        <end position="321"/>
    </location>
</feature>
<dbReference type="AlphaFoldDB" id="A0A2S0KHM4"/>
<dbReference type="SUPFAM" id="SSF161098">
    <property type="entry name" value="MetI-like"/>
    <property type="match status" value="1"/>
</dbReference>
<feature type="transmembrane region" description="Helical" evidence="10">
    <location>
        <begin position="12"/>
        <end position="35"/>
    </location>
</feature>
<proteinExistence type="predicted"/>
<dbReference type="EMBL" id="CP027433">
    <property type="protein sequence ID" value="AVM01180.1"/>
    <property type="molecule type" value="Genomic_DNA"/>
</dbReference>
<dbReference type="GO" id="GO:0005886">
    <property type="term" value="C:plasma membrane"/>
    <property type="evidence" value="ECO:0007669"/>
    <property type="project" value="InterPro"/>
</dbReference>
<evidence type="ECO:0000256" key="5">
    <source>
        <dbReference type="ARBA" id="ARBA00022989"/>
    </source>
</evidence>
<evidence type="ECO:0000313" key="12">
    <source>
        <dbReference type="EMBL" id="AVM01180.1"/>
    </source>
</evidence>
<protein>
    <submittedName>
        <fullName evidence="12">Sulfate ABC transporter permease subunit CysW</fullName>
    </submittedName>
</protein>
<evidence type="ECO:0000256" key="7">
    <source>
        <dbReference type="ARBA" id="ARBA00023136"/>
    </source>
</evidence>
<feature type="region of interest" description="Disordered" evidence="9">
    <location>
        <begin position="281"/>
        <end position="321"/>
    </location>
</feature>
<keyword evidence="7 10" id="KW-0472">Membrane</keyword>
<keyword evidence="3" id="KW-0813">Transport</keyword>
<accession>A0A2S0KHM4</accession>
<feature type="compositionally biased region" description="Basic and acidic residues" evidence="9">
    <location>
        <begin position="284"/>
        <end position="295"/>
    </location>
</feature>
<dbReference type="InterPro" id="IPR000515">
    <property type="entry name" value="MetI-like"/>
</dbReference>
<dbReference type="PROSITE" id="PS50928">
    <property type="entry name" value="ABC_TM1"/>
    <property type="match status" value="1"/>
</dbReference>
<dbReference type="OrthoDB" id="9808619at2"/>
<dbReference type="NCBIfam" id="TIGR00969">
    <property type="entry name" value="3a0106s02"/>
    <property type="match status" value="1"/>
</dbReference>
<dbReference type="Gene3D" id="1.10.3720.10">
    <property type="entry name" value="MetI-like"/>
    <property type="match status" value="1"/>
</dbReference>
<comment type="function">
    <text evidence="8">Part of the ABC transporter complex CysAWTP (TC 3.A.1.6.1) involved in sulfate/thiosulfate import. Probably responsible for the translocation of the substrate across the membrane.</text>
</comment>
<dbReference type="GO" id="GO:0015419">
    <property type="term" value="F:ABC-type sulfate transporter activity"/>
    <property type="evidence" value="ECO:0007669"/>
    <property type="project" value="InterPro"/>
</dbReference>
<evidence type="ECO:0000256" key="6">
    <source>
        <dbReference type="ARBA" id="ARBA00023032"/>
    </source>
</evidence>
<evidence type="ECO:0000256" key="4">
    <source>
        <dbReference type="ARBA" id="ARBA00022692"/>
    </source>
</evidence>
<feature type="transmembrane region" description="Helical" evidence="10">
    <location>
        <begin position="238"/>
        <end position="261"/>
    </location>
</feature>
<comment type="subcellular location">
    <subcellularLocation>
        <location evidence="1">Membrane</location>
        <topology evidence="1">Multi-pass membrane protein</topology>
    </subcellularLocation>
</comment>
<evidence type="ECO:0000259" key="11">
    <source>
        <dbReference type="PROSITE" id="PS50928"/>
    </source>
</evidence>
<feature type="transmembrane region" description="Helical" evidence="10">
    <location>
        <begin position="186"/>
        <end position="204"/>
    </location>
</feature>
<dbReference type="PANTHER" id="PTHR30406">
    <property type="entry name" value="SULFATE TRANSPORT SYSTEM PERMEASE PROTEIN"/>
    <property type="match status" value="1"/>
</dbReference>
<dbReference type="InterPro" id="IPR005667">
    <property type="entry name" value="Sulph_transpt2"/>
</dbReference>
<reference evidence="12 13" key="1">
    <citation type="submission" date="2018-03" db="EMBL/GenBank/DDBJ databases">
        <title>Characteristics and genome of n-alkane degrading marine bacteria Gordonia iterans isolated from crude oil contaminated in Tae-an, South Korea.</title>
        <authorList>
            <person name="Lee S.-S."/>
            <person name="Kim H."/>
        </authorList>
    </citation>
    <scope>NUCLEOTIDE SEQUENCE [LARGE SCALE GENOMIC DNA]</scope>
    <source>
        <strain evidence="12 13">Co17</strain>
    </source>
</reference>
<dbReference type="KEGG" id="git:C6V83_13910"/>
<evidence type="ECO:0000256" key="2">
    <source>
        <dbReference type="ARBA" id="ARBA00011779"/>
    </source>
</evidence>
<name>A0A2S0KHM4_9ACTN</name>
<keyword evidence="4 10" id="KW-0812">Transmembrane</keyword>
<feature type="domain" description="ABC transmembrane type-1" evidence="11">
    <location>
        <begin position="55"/>
        <end position="259"/>
    </location>
</feature>
<feature type="transmembrane region" description="Helical" evidence="10">
    <location>
        <begin position="126"/>
        <end position="150"/>
    </location>
</feature>
<dbReference type="PANTHER" id="PTHR30406:SF1">
    <property type="entry name" value="SULFATE TRANSPORT SYSTEM PERMEASE PROTEIN CYSW"/>
    <property type="match status" value="1"/>
</dbReference>
<evidence type="ECO:0000256" key="10">
    <source>
        <dbReference type="SAM" id="Phobius"/>
    </source>
</evidence>
<dbReference type="CDD" id="cd06261">
    <property type="entry name" value="TM_PBP2"/>
    <property type="match status" value="1"/>
</dbReference>
<organism evidence="12 13">
    <name type="scientific">Gordonia iterans</name>
    <dbReference type="NCBI Taxonomy" id="1004901"/>
    <lineage>
        <taxon>Bacteria</taxon>
        <taxon>Bacillati</taxon>
        <taxon>Actinomycetota</taxon>
        <taxon>Actinomycetes</taxon>
        <taxon>Mycobacteriales</taxon>
        <taxon>Gordoniaceae</taxon>
        <taxon>Gordonia</taxon>
    </lineage>
</organism>
<evidence type="ECO:0000256" key="3">
    <source>
        <dbReference type="ARBA" id="ARBA00022448"/>
    </source>
</evidence>
<keyword evidence="6" id="KW-0764">Sulfate transport</keyword>
<dbReference type="Proteomes" id="UP000239814">
    <property type="component" value="Chromosome"/>
</dbReference>
<evidence type="ECO:0000256" key="9">
    <source>
        <dbReference type="SAM" id="MobiDB-lite"/>
    </source>
</evidence>
<keyword evidence="13" id="KW-1185">Reference proteome</keyword>
<dbReference type="RefSeq" id="WP_105942891.1">
    <property type="nucleotide sequence ID" value="NZ_CP027433.1"/>
</dbReference>
<comment type="subunit">
    <text evidence="2">The complex is composed of two ATP-binding proteins (CysA), two transmembrane proteins (CysT and CysW) and a solute-binding protein (CysP).</text>
</comment>
<dbReference type="InterPro" id="IPR035906">
    <property type="entry name" value="MetI-like_sf"/>
</dbReference>
<evidence type="ECO:0000313" key="13">
    <source>
        <dbReference type="Proteomes" id="UP000239814"/>
    </source>
</evidence>
<feature type="transmembrane region" description="Helical" evidence="10">
    <location>
        <begin position="55"/>
        <end position="81"/>
    </location>
</feature>
<evidence type="ECO:0000256" key="8">
    <source>
        <dbReference type="ARBA" id="ARBA00025323"/>
    </source>
</evidence>
<dbReference type="InterPro" id="IPR011866">
    <property type="entry name" value="CysW_permease"/>
</dbReference>
<keyword evidence="5 10" id="KW-1133">Transmembrane helix</keyword>